<dbReference type="Pfam" id="PF02342">
    <property type="entry name" value="TerD"/>
    <property type="match status" value="1"/>
</dbReference>
<accession>A0A0M8PPA8</accession>
<reference evidence="4" key="2">
    <citation type="submission" date="2015-01" db="EMBL/GenBank/DDBJ databases">
        <title>Draft genome sequence of potential hydrocarbon metabolising strain of Rhodococcus rhodochrous.</title>
        <authorList>
            <person name="Aggarwal R.K."/>
            <person name="Dawar C."/>
        </authorList>
    </citation>
    <scope>NUCLEOTIDE SEQUENCE [LARGE SCALE GENOMIC DNA]</scope>
    <source>
        <strain evidence="4">KG-21</strain>
    </source>
</reference>
<comment type="caution">
    <text evidence="3">The sequence shown here is derived from an EMBL/GenBank/DDBJ whole genome shotgun (WGS) entry which is preliminary data.</text>
</comment>
<evidence type="ECO:0000256" key="1">
    <source>
        <dbReference type="ARBA" id="ARBA00008775"/>
    </source>
</evidence>
<dbReference type="Proteomes" id="UP000037712">
    <property type="component" value="Unassembled WGS sequence"/>
</dbReference>
<feature type="domain" description="TerD" evidence="2">
    <location>
        <begin position="6"/>
        <end position="171"/>
    </location>
</feature>
<evidence type="ECO:0000259" key="2">
    <source>
        <dbReference type="Pfam" id="PF02342"/>
    </source>
</evidence>
<sequence length="675" mass="72188">MISPILSKGQNIALPSDLSQIDVVIGWAESEVEVDASALLLGSEGKVRSDEDFVFYNQPESADGSVRFLGTSTTEEGVQARIAVVLSDVPADVHTVALAGSVGTGSFGDLGKLTLRVVDPSGRPVAEYVTADATSEAAFVFGEIYRRNGEWKVRAVGQGWDSGLAALATDFGVDIDEEPEEQSHGSGDAVAVPESAVVDAVVAPTAPVADVVEDRTGTSAAPSAKRRGVRTARRAATKAKPIEFKLAEHDTWQPARLFSVAGVGGGEEQERRATSALVATMQAVRPFARAICSRLGAPAGAFEGYCEVQYAQGESKVIPDAVLKVSRGARLWTALLEVKTGNGKLRRDQLENYLDVARKNKYDVVVSLSNDIPASAGELPVEVDRRKLAKVALRHLSWSEVAHEARMLLSHGGIDDALQAWVLGEFLRYLDHPRSGAAEFVDMGRHWVGVRDAVASGTLRAGDKKAAAVADTWVSLARHLALRLTAELGVTVKHVLPRRYNNDPSARNAYFAEKLASEGTLEALLRIPETAGDLVVVADLRTNRVRCRTTIDAPDEGTSARRVSWLLKQLKDAPGDVQVEAVFSERGNEACEHLDAVRADSKTLTEGRDGRIVSFTLQQSFPMGGRRSGTAAGFITSVTSSTDAFYASVVQPLREWVPAAPKPAPLGEPAASELE</sequence>
<protein>
    <submittedName>
        <fullName evidence="3">Stress protein</fullName>
    </submittedName>
</protein>
<dbReference type="PANTHER" id="PTHR32097">
    <property type="entry name" value="CAMP-BINDING PROTEIN 1-RELATED"/>
    <property type="match status" value="1"/>
</dbReference>
<dbReference type="InterPro" id="IPR051324">
    <property type="entry name" value="Stress/Tellurium_Resist"/>
</dbReference>
<dbReference type="PATRIC" id="fig|1441923.3.peg.2346"/>
<organism evidence="3 4">
    <name type="scientific">Rhodococcus rhodochrous KG-21</name>
    <dbReference type="NCBI Taxonomy" id="1441923"/>
    <lineage>
        <taxon>Bacteria</taxon>
        <taxon>Bacillati</taxon>
        <taxon>Actinomycetota</taxon>
        <taxon>Actinomycetes</taxon>
        <taxon>Mycobacteriales</taxon>
        <taxon>Nocardiaceae</taxon>
        <taxon>Rhodococcus</taxon>
    </lineage>
</organism>
<evidence type="ECO:0000313" key="3">
    <source>
        <dbReference type="EMBL" id="KOS56289.1"/>
    </source>
</evidence>
<name>A0A0M8PPA8_RHORH</name>
<dbReference type="Gene3D" id="2.60.60.30">
    <property type="entry name" value="sav2460 like domains"/>
    <property type="match status" value="1"/>
</dbReference>
<reference evidence="3 4" key="1">
    <citation type="journal article" date="2015" name="Genome Announc.">
        <title>Draft Genome Sequence of Rhodococcus rhodochrous Strain KG-21, a Soil Isolate from Oil Fields of Krishna-Godavari Basin, India.</title>
        <authorList>
            <person name="Dawar C."/>
            <person name="Aggarwal R.K."/>
        </authorList>
    </citation>
    <scope>NUCLEOTIDE SEQUENCE [LARGE SCALE GENOMIC DNA]</scope>
    <source>
        <strain evidence="3 4">KG-21</strain>
    </source>
</reference>
<dbReference type="CDD" id="cd06974">
    <property type="entry name" value="TerD_like"/>
    <property type="match status" value="1"/>
</dbReference>
<dbReference type="RefSeq" id="WP_054372642.1">
    <property type="nucleotide sequence ID" value="NZ_AZYO01000021.1"/>
</dbReference>
<dbReference type="PANTHER" id="PTHR32097:SF4">
    <property type="entry name" value="GENERAL STRESS PROTEIN 16U"/>
    <property type="match status" value="1"/>
</dbReference>
<dbReference type="AlphaFoldDB" id="A0A0M8PPA8"/>
<dbReference type="EMBL" id="AZYO01000021">
    <property type="protein sequence ID" value="KOS56289.1"/>
    <property type="molecule type" value="Genomic_DNA"/>
</dbReference>
<proteinExistence type="inferred from homology"/>
<dbReference type="InterPro" id="IPR003325">
    <property type="entry name" value="TerD"/>
</dbReference>
<comment type="similarity">
    <text evidence="1">Belongs to the CAPAB/TerDEXZ family.</text>
</comment>
<evidence type="ECO:0000313" key="4">
    <source>
        <dbReference type="Proteomes" id="UP000037712"/>
    </source>
</evidence>
<gene>
    <name evidence="3" type="ORF">Z051_10610</name>
</gene>